<dbReference type="InterPro" id="IPR002528">
    <property type="entry name" value="MATE_fam"/>
</dbReference>
<keyword evidence="4" id="KW-0813">Transport</keyword>
<feature type="transmembrane region" description="Helical" evidence="10">
    <location>
        <begin position="138"/>
        <end position="159"/>
    </location>
</feature>
<evidence type="ECO:0000256" key="3">
    <source>
        <dbReference type="ARBA" id="ARBA00022106"/>
    </source>
</evidence>
<keyword evidence="7 10" id="KW-1133">Transmembrane helix</keyword>
<comment type="similarity">
    <text evidence="2">Belongs to the multi antimicrobial extrusion (MATE) (TC 2.A.66.1) family. MepA subfamily.</text>
</comment>
<dbReference type="InterPro" id="IPR051327">
    <property type="entry name" value="MATE_MepA_subfamily"/>
</dbReference>
<keyword evidence="5" id="KW-1003">Cell membrane</keyword>
<comment type="subcellular location">
    <subcellularLocation>
        <location evidence="1">Cell membrane</location>
        <topology evidence="1">Multi-pass membrane protein</topology>
    </subcellularLocation>
</comment>
<dbReference type="InterPro" id="IPR045070">
    <property type="entry name" value="MATE_MepA-like"/>
</dbReference>
<dbReference type="EMBL" id="CP015756">
    <property type="protein sequence ID" value="APC39190.1"/>
    <property type="molecule type" value="Genomic_DNA"/>
</dbReference>
<dbReference type="Pfam" id="PF01554">
    <property type="entry name" value="MatE"/>
    <property type="match status" value="2"/>
</dbReference>
<feature type="transmembrane region" description="Helical" evidence="10">
    <location>
        <begin position="171"/>
        <end position="189"/>
    </location>
</feature>
<feature type="transmembrane region" description="Helical" evidence="10">
    <location>
        <begin position="288"/>
        <end position="307"/>
    </location>
</feature>
<reference evidence="12" key="1">
    <citation type="journal article" date="2016" name="Front. Microbiol.">
        <title>Complete Genome Sequence of Clostridium estertheticum DSM 8809, a Microbe Identified in Spoiled Vacuum Packed Beef.</title>
        <authorList>
            <person name="Yu Z."/>
            <person name="Gunn L."/>
            <person name="Brennan E."/>
            <person name="Reid R."/>
            <person name="Wall P.G."/>
            <person name="Gaora O.P."/>
            <person name="Hurley D."/>
            <person name="Bolton D."/>
            <person name="Fanning S."/>
        </authorList>
    </citation>
    <scope>NUCLEOTIDE SEQUENCE [LARGE SCALE GENOMIC DNA]</scope>
    <source>
        <strain evidence="12">DSM 8809</strain>
    </source>
</reference>
<dbReference type="STRING" id="1552.A7L45_03495"/>
<feature type="transmembrane region" description="Helical" evidence="10">
    <location>
        <begin position="319"/>
        <end position="338"/>
    </location>
</feature>
<proteinExistence type="inferred from homology"/>
<dbReference type="CDD" id="cd13143">
    <property type="entry name" value="MATE_MepA_like"/>
    <property type="match status" value="1"/>
</dbReference>
<keyword evidence="12" id="KW-1185">Reference proteome</keyword>
<dbReference type="GO" id="GO:0005886">
    <property type="term" value="C:plasma membrane"/>
    <property type="evidence" value="ECO:0007669"/>
    <property type="project" value="UniProtKB-SubCell"/>
</dbReference>
<evidence type="ECO:0000256" key="1">
    <source>
        <dbReference type="ARBA" id="ARBA00004651"/>
    </source>
</evidence>
<feature type="transmembrane region" description="Helical" evidence="10">
    <location>
        <begin position="95"/>
        <end position="118"/>
    </location>
</feature>
<feature type="transmembrane region" description="Helical" evidence="10">
    <location>
        <begin position="248"/>
        <end position="268"/>
    </location>
</feature>
<feature type="transmembrane region" description="Helical" evidence="10">
    <location>
        <begin position="391"/>
        <end position="410"/>
    </location>
</feature>
<evidence type="ECO:0000256" key="8">
    <source>
        <dbReference type="ARBA" id="ARBA00023136"/>
    </source>
</evidence>
<dbReference type="GO" id="GO:0015297">
    <property type="term" value="F:antiporter activity"/>
    <property type="evidence" value="ECO:0007669"/>
    <property type="project" value="InterPro"/>
</dbReference>
<feature type="transmembrane region" description="Helical" evidence="10">
    <location>
        <begin position="50"/>
        <end position="74"/>
    </location>
</feature>
<feature type="transmembrane region" description="Helical" evidence="10">
    <location>
        <begin position="195"/>
        <end position="214"/>
    </location>
</feature>
<evidence type="ECO:0000256" key="5">
    <source>
        <dbReference type="ARBA" id="ARBA00022475"/>
    </source>
</evidence>
<evidence type="ECO:0000256" key="6">
    <source>
        <dbReference type="ARBA" id="ARBA00022692"/>
    </source>
</evidence>
<sequence length="446" mass="48745">MKEKGNYYFEQATIPKAITHMAVPMMLGMSVIMIYNVIDAFFIGKLNNTAMMTAVTLALPFTIILSGIGNIFGVGGGTYISRLLGEGKLGEAKKVSSVTFFLSLLAGFIFMLFAIPLIHPIVQILGAKGDTVLFTKDFIMVLIIGGPFVIANFALGQVVRAEGASKVSMNGMFISVIINIILDPILIFICHLNIVGAAIGTVVANTCALLYYVYYLKNKSSTLTVSIRTFKPTLSMLKDIFKIGISSFLLDVFLIISVLLLNNFSAYYGDYAVAAFGISQRIAQLAQFAAKGLYIGVIPLIAYAYAAKNIKRMKSIIKITAAYIAILTFAFSLIIFIFREPIVHLFSNNTYVINTGIYILIALLISALFASITGLFIGIFQGTGRGKEATIMSVVQGILLIPIMILGKYTFGLDGIIWSMTITEILTCIIGLYLWIRLKRDPSMKE</sequence>
<keyword evidence="6 10" id="KW-0812">Transmembrane</keyword>
<dbReference type="GO" id="GO:0046677">
    <property type="term" value="P:response to antibiotic"/>
    <property type="evidence" value="ECO:0007669"/>
    <property type="project" value="UniProtKB-KW"/>
</dbReference>
<dbReference type="Proteomes" id="UP000182569">
    <property type="component" value="Chromosome"/>
</dbReference>
<evidence type="ECO:0000313" key="12">
    <source>
        <dbReference type="Proteomes" id="UP000182569"/>
    </source>
</evidence>
<evidence type="ECO:0000313" key="11">
    <source>
        <dbReference type="EMBL" id="APC39190.1"/>
    </source>
</evidence>
<feature type="transmembrane region" description="Helical" evidence="10">
    <location>
        <begin position="358"/>
        <end position="379"/>
    </location>
</feature>
<accession>A0A1J0GE55</accession>
<protein>
    <recommendedName>
        <fullName evidence="3">Multidrug export protein MepA</fullName>
    </recommendedName>
</protein>
<evidence type="ECO:0000256" key="4">
    <source>
        <dbReference type="ARBA" id="ARBA00022448"/>
    </source>
</evidence>
<keyword evidence="8 10" id="KW-0472">Membrane</keyword>
<keyword evidence="9" id="KW-0046">Antibiotic resistance</keyword>
<dbReference type="PIRSF" id="PIRSF006603">
    <property type="entry name" value="DinF"/>
    <property type="match status" value="1"/>
</dbReference>
<feature type="transmembrane region" description="Helical" evidence="10">
    <location>
        <begin position="21"/>
        <end position="44"/>
    </location>
</feature>
<dbReference type="RefSeq" id="WP_071611486.1">
    <property type="nucleotide sequence ID" value="NZ_CP015756.1"/>
</dbReference>
<dbReference type="PANTHER" id="PTHR43823:SF3">
    <property type="entry name" value="MULTIDRUG EXPORT PROTEIN MEPA"/>
    <property type="match status" value="1"/>
</dbReference>
<dbReference type="KEGG" id="ceu:A7L45_03495"/>
<dbReference type="AlphaFoldDB" id="A0A1J0GE55"/>
<dbReference type="NCBIfam" id="TIGR00797">
    <property type="entry name" value="matE"/>
    <property type="match status" value="1"/>
</dbReference>
<gene>
    <name evidence="11" type="ORF">A7L45_03495</name>
</gene>
<evidence type="ECO:0000256" key="9">
    <source>
        <dbReference type="ARBA" id="ARBA00023251"/>
    </source>
</evidence>
<evidence type="ECO:0000256" key="7">
    <source>
        <dbReference type="ARBA" id="ARBA00022989"/>
    </source>
</evidence>
<dbReference type="PANTHER" id="PTHR43823">
    <property type="entry name" value="SPORULATION PROTEIN YKVU"/>
    <property type="match status" value="1"/>
</dbReference>
<evidence type="ECO:0000256" key="10">
    <source>
        <dbReference type="SAM" id="Phobius"/>
    </source>
</evidence>
<dbReference type="GO" id="GO:0042910">
    <property type="term" value="F:xenobiotic transmembrane transporter activity"/>
    <property type="evidence" value="ECO:0007669"/>
    <property type="project" value="InterPro"/>
</dbReference>
<name>A0A1J0GE55_9CLOT</name>
<dbReference type="InterPro" id="IPR048279">
    <property type="entry name" value="MdtK-like"/>
</dbReference>
<evidence type="ECO:0000256" key="2">
    <source>
        <dbReference type="ARBA" id="ARBA00008417"/>
    </source>
</evidence>
<dbReference type="OrthoDB" id="9811110at2"/>
<feature type="transmembrane region" description="Helical" evidence="10">
    <location>
        <begin position="416"/>
        <end position="436"/>
    </location>
</feature>
<organism evidence="11 12">
    <name type="scientific">Clostridium estertheticum subsp. estertheticum</name>
    <dbReference type="NCBI Taxonomy" id="1552"/>
    <lineage>
        <taxon>Bacteria</taxon>
        <taxon>Bacillati</taxon>
        <taxon>Bacillota</taxon>
        <taxon>Clostridia</taxon>
        <taxon>Eubacteriales</taxon>
        <taxon>Clostridiaceae</taxon>
        <taxon>Clostridium</taxon>
    </lineage>
</organism>